<accession>A0ABR1JW32</accession>
<organism evidence="4 5">
    <name type="scientific">Marasmiellus scandens</name>
    <dbReference type="NCBI Taxonomy" id="2682957"/>
    <lineage>
        <taxon>Eukaryota</taxon>
        <taxon>Fungi</taxon>
        <taxon>Dikarya</taxon>
        <taxon>Basidiomycota</taxon>
        <taxon>Agaricomycotina</taxon>
        <taxon>Agaricomycetes</taxon>
        <taxon>Agaricomycetidae</taxon>
        <taxon>Agaricales</taxon>
        <taxon>Marasmiineae</taxon>
        <taxon>Omphalotaceae</taxon>
        <taxon>Marasmiellus</taxon>
    </lineage>
</organism>
<comment type="caution">
    <text evidence="4">The sequence shown here is derived from an EMBL/GenBank/DDBJ whole genome shotgun (WGS) entry which is preliminary data.</text>
</comment>
<keyword evidence="3" id="KW-0732">Signal</keyword>
<keyword evidence="2" id="KW-0472">Membrane</keyword>
<sequence>MVLAWLFFFVSAFSGVSSNSIPRAATTEATCTQGYSWTMNAQNQSPCQLAVAVMAPCSPNGNWNLPSLTESNHYNGPSTVDNTVNSCSCSWAAYNLLSACTVCQGLESDSIITWFYFTQNCGSKVSQEDFYTSGGIEVDVAIPYYATQNPKNWTDGKFDVAQAQQIQGQDVNLAERPVSSTSTASPTVTVSTDSGHVSIGAIAGGTVVGFVVVCVGAALVIYYLCRRRRSRPQAAGEDQDHLLARESPSRPETIVSPFPWSLSPPPSMPPSREKSPPISMTETNTRSVSRSNTSRVSSSRSTSRASHTHVATFTVEEDVALDPVSLLPIPQTNPPPYRHTPEVTPAFLQFLTSPGAAPSHEDYHCSSLHRPQGMDISSTWDSLGSRAEMIDSSFASVSRTSSPPFHGSLVSPRLERPYPTVRFGTSNDGHIDEDDLVHRIA</sequence>
<gene>
    <name evidence="4" type="ORF">VKT23_002789</name>
</gene>
<feature type="compositionally biased region" description="Basic and acidic residues" evidence="1">
    <location>
        <begin position="238"/>
        <end position="249"/>
    </location>
</feature>
<feature type="signal peptide" evidence="3">
    <location>
        <begin position="1"/>
        <end position="18"/>
    </location>
</feature>
<evidence type="ECO:0000256" key="3">
    <source>
        <dbReference type="SAM" id="SignalP"/>
    </source>
</evidence>
<keyword evidence="5" id="KW-1185">Reference proteome</keyword>
<evidence type="ECO:0000313" key="4">
    <source>
        <dbReference type="EMBL" id="KAK7468279.1"/>
    </source>
</evidence>
<feature type="region of interest" description="Disordered" evidence="1">
    <location>
        <begin position="233"/>
        <end position="309"/>
    </location>
</feature>
<keyword evidence="2" id="KW-1133">Transmembrane helix</keyword>
<feature type="compositionally biased region" description="Low complexity" evidence="1">
    <location>
        <begin position="177"/>
        <end position="190"/>
    </location>
</feature>
<reference evidence="4 5" key="1">
    <citation type="submission" date="2024-01" db="EMBL/GenBank/DDBJ databases">
        <title>A draft genome for the cacao thread blight pathogen Marasmiellus scandens.</title>
        <authorList>
            <person name="Baruah I.K."/>
            <person name="Leung J."/>
            <person name="Bukari Y."/>
            <person name="Amoako-Attah I."/>
            <person name="Meinhardt L.W."/>
            <person name="Bailey B.A."/>
            <person name="Cohen S.P."/>
        </authorList>
    </citation>
    <scope>NUCLEOTIDE SEQUENCE [LARGE SCALE GENOMIC DNA]</scope>
    <source>
        <strain evidence="4 5">GH-19</strain>
    </source>
</reference>
<name>A0ABR1JW32_9AGAR</name>
<feature type="region of interest" description="Disordered" evidence="1">
    <location>
        <begin position="171"/>
        <end position="190"/>
    </location>
</feature>
<keyword evidence="2" id="KW-0812">Transmembrane</keyword>
<feature type="chain" id="PRO_5047010707" evidence="3">
    <location>
        <begin position="19"/>
        <end position="441"/>
    </location>
</feature>
<evidence type="ECO:0000256" key="2">
    <source>
        <dbReference type="SAM" id="Phobius"/>
    </source>
</evidence>
<feature type="compositionally biased region" description="Low complexity" evidence="1">
    <location>
        <begin position="283"/>
        <end position="304"/>
    </location>
</feature>
<dbReference type="EMBL" id="JBANRG010000003">
    <property type="protein sequence ID" value="KAK7468279.1"/>
    <property type="molecule type" value="Genomic_DNA"/>
</dbReference>
<dbReference type="Proteomes" id="UP001498398">
    <property type="component" value="Unassembled WGS sequence"/>
</dbReference>
<evidence type="ECO:0000256" key="1">
    <source>
        <dbReference type="SAM" id="MobiDB-lite"/>
    </source>
</evidence>
<protein>
    <submittedName>
        <fullName evidence="4">Uncharacterized protein</fullName>
    </submittedName>
</protein>
<feature type="transmembrane region" description="Helical" evidence="2">
    <location>
        <begin position="199"/>
        <end position="224"/>
    </location>
</feature>
<evidence type="ECO:0000313" key="5">
    <source>
        <dbReference type="Proteomes" id="UP001498398"/>
    </source>
</evidence>
<proteinExistence type="predicted"/>